<proteinExistence type="predicted"/>
<dbReference type="InterPro" id="IPR043502">
    <property type="entry name" value="DNA/RNA_pol_sf"/>
</dbReference>
<evidence type="ECO:0000259" key="2">
    <source>
        <dbReference type="SMART" id="SM00482"/>
    </source>
</evidence>
<dbReference type="PANTHER" id="PTHR10133">
    <property type="entry name" value="DNA POLYMERASE I"/>
    <property type="match status" value="1"/>
</dbReference>
<dbReference type="InterPro" id="IPR002298">
    <property type="entry name" value="DNA_polymerase_A"/>
</dbReference>
<dbReference type="Gene3D" id="1.10.150.20">
    <property type="entry name" value="5' to 3' exonuclease, C-terminal subdomain"/>
    <property type="match status" value="1"/>
</dbReference>
<dbReference type="GO" id="GO:0006302">
    <property type="term" value="P:double-strand break repair"/>
    <property type="evidence" value="ECO:0007669"/>
    <property type="project" value="TreeGrafter"/>
</dbReference>
<dbReference type="SUPFAM" id="SSF56672">
    <property type="entry name" value="DNA/RNA polymerases"/>
    <property type="match status" value="1"/>
</dbReference>
<dbReference type="PANTHER" id="PTHR10133:SF27">
    <property type="entry name" value="DNA POLYMERASE NU"/>
    <property type="match status" value="1"/>
</dbReference>
<comment type="caution">
    <text evidence="3">The sequence shown here is derived from an EMBL/GenBank/DDBJ whole genome shotgun (WGS) entry which is preliminary data.</text>
</comment>
<protein>
    <recommendedName>
        <fullName evidence="2">DNA-directed DNA polymerase family A palm domain-containing protein</fullName>
    </recommendedName>
</protein>
<dbReference type="InterPro" id="IPR048960">
    <property type="entry name" value="POLQ-like_helical"/>
</dbReference>
<dbReference type="Proteomes" id="UP000783686">
    <property type="component" value="Unassembled WGS sequence"/>
</dbReference>
<sequence length="924" mass="105207">MEAIFFSLLPRLSTPPKRKFSPKPHDYTHLILDGISIGLVKDKKEAQQLLSYCSNQSSKSLEEILVFLRHNQLIGSQGEDDILAITQLGSAISSSFLTPSEGIFLFKQLKKAHGNFDLRCDMQMLYLVTPIASRIGFKNLNLANLFKYYESLLTVGEKESLKKLGISNASCLKFAFGHTRDDIHSRFFLTLVLRELMNRKVEHEIMKEFNLDVMQLELLKTQTIVYLRTVISMTDQLGWSYLNMIMRSFGQKLEISINPDVTDLIRLLGVDGMRALAFVERGIESISQLATTDPMVIESLLRHSVAFTEGERTGDNNEWLQGQITDCKTAVKRLIQNAHKILQDNDINVTLEASLNESEDSDVDEPTICSMIDKKRSCLENLTHHAKFIVLDVVDGRLQILNDKEDYVELGFSEAECAICDTSTTEELEKLFISEVNVFAKDLSLLFYQCRSHFLQVSYVQEHDTSFLKRFHCVSSLMRVRNKNLEATPEGIQNYLTSVLTRFHKKNIRESPIFLLCRLIKNVILEQKISDHVMKLTRLWNESVHTAVYMSYYGIQIDLEMVDRLRASLHKLMTLKEEQVWKMTNQKFNLYKVSSTRKVLEERGIMMDHVSKAPGTIDELNQTDNEVARLIVNARNAYTAHTQIEAIASHCDMDGRVRSFYNTLSHITGRIGLENPPIQMLIKKQVVDEQSARSIFVAKEGCTLISADFSQLELRMILAMSGDDVLARLVEKNVDPFEYLSDSLRNEGIQIDRDTAKKLFYSVVYGVGSHSLSAELNVDVRKAERILLVFSQVFKGVDKWLRKVTQTALDRGCVSNIWSLGIGLDGMRQSEAKRRIPNYIIQSSVTYVFRVALNNVMMSLPNSMGGLVLQIHDELICEVRSDCVDECVELIKRLMETSLLGVHFPVSIKVGPNWGQMKKLGSVQ</sequence>
<dbReference type="Pfam" id="PF00476">
    <property type="entry name" value="DNA_pol_A"/>
    <property type="match status" value="1"/>
</dbReference>
<dbReference type="GO" id="GO:0003887">
    <property type="term" value="F:DNA-directed DNA polymerase activity"/>
    <property type="evidence" value="ECO:0007669"/>
    <property type="project" value="InterPro"/>
</dbReference>
<accession>A0A811KKW0</accession>
<organism evidence="3 4">
    <name type="scientific">Bursaphelenchus okinawaensis</name>
    <dbReference type="NCBI Taxonomy" id="465554"/>
    <lineage>
        <taxon>Eukaryota</taxon>
        <taxon>Metazoa</taxon>
        <taxon>Ecdysozoa</taxon>
        <taxon>Nematoda</taxon>
        <taxon>Chromadorea</taxon>
        <taxon>Rhabditida</taxon>
        <taxon>Tylenchina</taxon>
        <taxon>Tylenchomorpha</taxon>
        <taxon>Aphelenchoidea</taxon>
        <taxon>Aphelenchoididae</taxon>
        <taxon>Bursaphelenchus</taxon>
    </lineage>
</organism>
<dbReference type="EMBL" id="CAJFDH010000003">
    <property type="protein sequence ID" value="CAD5215724.1"/>
    <property type="molecule type" value="Genomic_DNA"/>
</dbReference>
<evidence type="ECO:0000313" key="3">
    <source>
        <dbReference type="EMBL" id="CAD5215724.1"/>
    </source>
</evidence>
<dbReference type="AlphaFoldDB" id="A0A811KKW0"/>
<evidence type="ECO:0000256" key="1">
    <source>
        <dbReference type="ARBA" id="ARBA00022705"/>
    </source>
</evidence>
<dbReference type="PRINTS" id="PR00868">
    <property type="entry name" value="DNAPOLI"/>
</dbReference>
<dbReference type="Pfam" id="PF21099">
    <property type="entry name" value="POLQ_helical"/>
    <property type="match status" value="1"/>
</dbReference>
<feature type="domain" description="DNA-directed DNA polymerase family A palm" evidence="2">
    <location>
        <begin position="689"/>
        <end position="883"/>
    </location>
</feature>
<dbReference type="Proteomes" id="UP000614601">
    <property type="component" value="Unassembled WGS sequence"/>
</dbReference>
<gene>
    <name evidence="3" type="ORF">BOKJ2_LOCUS6236</name>
</gene>
<dbReference type="OrthoDB" id="2320933at2759"/>
<keyword evidence="4" id="KW-1185">Reference proteome</keyword>
<reference evidence="3" key="1">
    <citation type="submission" date="2020-09" db="EMBL/GenBank/DDBJ databases">
        <authorList>
            <person name="Kikuchi T."/>
        </authorList>
    </citation>
    <scope>NUCLEOTIDE SEQUENCE</scope>
    <source>
        <strain evidence="3">SH1</strain>
    </source>
</reference>
<name>A0A811KKW0_9BILA</name>
<dbReference type="GO" id="GO:0006261">
    <property type="term" value="P:DNA-templated DNA replication"/>
    <property type="evidence" value="ECO:0007669"/>
    <property type="project" value="InterPro"/>
</dbReference>
<dbReference type="SMART" id="SM00482">
    <property type="entry name" value="POLAc"/>
    <property type="match status" value="1"/>
</dbReference>
<evidence type="ECO:0000313" key="4">
    <source>
        <dbReference type="Proteomes" id="UP000614601"/>
    </source>
</evidence>
<keyword evidence="1" id="KW-0235">DNA replication</keyword>
<dbReference type="Gene3D" id="3.30.70.370">
    <property type="match status" value="1"/>
</dbReference>
<dbReference type="SUPFAM" id="SSF158702">
    <property type="entry name" value="Sec63 N-terminal domain-like"/>
    <property type="match status" value="1"/>
</dbReference>
<dbReference type="Gene3D" id="1.10.3380.20">
    <property type="match status" value="1"/>
</dbReference>
<dbReference type="InterPro" id="IPR001098">
    <property type="entry name" value="DNA-dir_DNA_pol_A_palm_dom"/>
</dbReference>
<dbReference type="GO" id="GO:0003677">
    <property type="term" value="F:DNA binding"/>
    <property type="evidence" value="ECO:0007669"/>
    <property type="project" value="InterPro"/>
</dbReference>
<dbReference type="EMBL" id="CAJFCW020000003">
    <property type="protein sequence ID" value="CAG9104649.1"/>
    <property type="molecule type" value="Genomic_DNA"/>
</dbReference>